<evidence type="ECO:0000256" key="19">
    <source>
        <dbReference type="ARBA" id="ARBA00065183"/>
    </source>
</evidence>
<keyword evidence="23" id="KW-1185">Reference proteome</keyword>
<dbReference type="GO" id="GO:0140318">
    <property type="term" value="F:protein transporter activity"/>
    <property type="evidence" value="ECO:0007669"/>
    <property type="project" value="Ensembl"/>
</dbReference>
<evidence type="ECO:0000256" key="11">
    <source>
        <dbReference type="ARBA" id="ARBA00023136"/>
    </source>
</evidence>
<evidence type="ECO:0000256" key="3">
    <source>
        <dbReference type="ARBA" id="ARBA00006914"/>
    </source>
</evidence>
<evidence type="ECO:0000256" key="12">
    <source>
        <dbReference type="ARBA" id="ARBA00023140"/>
    </source>
</evidence>
<comment type="function">
    <text evidence="18">Component of the PEX1-PEX6 AAA ATPase complex, a protein dislocase complex that mediates the ATP-dependent extraction of the PEX5 receptor from peroxisomal membranes, an essential step for PEX5 recycling. Specifically recognizes PEX5 monoubiquitinated at 'Cys-11', and pulls it out of the peroxisome lumen through the PEX2-PEX10-PEX12 retrotranslocation channel. Extraction by the PEX1-PEX6 AAA ATPase complex is accompanied by unfolding of the TPR repeats and release of bound cargo from PEX5.</text>
</comment>
<evidence type="ECO:0000256" key="16">
    <source>
        <dbReference type="ARBA" id="ARBA00046271"/>
    </source>
</evidence>
<keyword evidence="11" id="KW-0472">Membrane</keyword>
<evidence type="ECO:0000256" key="6">
    <source>
        <dbReference type="ARBA" id="ARBA00022593"/>
    </source>
</evidence>
<evidence type="ECO:0000256" key="2">
    <source>
        <dbReference type="ARBA" id="ARBA00004514"/>
    </source>
</evidence>
<evidence type="ECO:0000256" key="8">
    <source>
        <dbReference type="ARBA" id="ARBA00022741"/>
    </source>
</evidence>
<proteinExistence type="inferred from homology"/>
<comment type="subunit">
    <text evidence="19">Interacts with PEX1; forming the PEX1-PEX6 AAA ATPase complex, which is composed of a heterohexamer formed by a trimer of PEX1-PEX6 dimers. Interacts with PEX26; interaction is direct and promotes recruitment to peroxisomal membranes. Interacts with ZFAND6.</text>
</comment>
<dbReference type="InterPro" id="IPR057604">
    <property type="entry name" value="DPBB_PEX6"/>
</dbReference>
<gene>
    <name evidence="22" type="primary">PEX6</name>
</gene>
<dbReference type="CDD" id="cd19481">
    <property type="entry name" value="RecA-like_protease"/>
    <property type="match status" value="1"/>
</dbReference>
<dbReference type="PANTHER" id="PTHR23077:SF9">
    <property type="entry name" value="PEROXISOMAL ATPASE PEX6"/>
    <property type="match status" value="1"/>
</dbReference>
<dbReference type="GO" id="GO:0140036">
    <property type="term" value="F:ubiquitin-modified protein reader activity"/>
    <property type="evidence" value="ECO:0007669"/>
    <property type="project" value="Ensembl"/>
</dbReference>
<evidence type="ECO:0000256" key="7">
    <source>
        <dbReference type="ARBA" id="ARBA00022737"/>
    </source>
</evidence>
<dbReference type="GO" id="GO:0016561">
    <property type="term" value="P:protein import into peroxisome matrix, translocation"/>
    <property type="evidence" value="ECO:0007669"/>
    <property type="project" value="Ensembl"/>
</dbReference>
<dbReference type="SMART" id="SM00382">
    <property type="entry name" value="AAA"/>
    <property type="match status" value="2"/>
</dbReference>
<dbReference type="AlphaFoldDB" id="A0A2K5R5P9"/>
<dbReference type="KEGG" id="cimi:108317107"/>
<dbReference type="GO" id="GO:0005829">
    <property type="term" value="C:cytosol"/>
    <property type="evidence" value="ECO:0007669"/>
    <property type="project" value="UniProtKB-SubCell"/>
</dbReference>
<dbReference type="Pfam" id="PF25395">
    <property type="entry name" value="DPBB_PEX6"/>
    <property type="match status" value="1"/>
</dbReference>
<dbReference type="GeneTree" id="ENSGT00550000074953"/>
<dbReference type="GeneID" id="108317107"/>
<dbReference type="InterPro" id="IPR003960">
    <property type="entry name" value="ATPase_AAA_CS"/>
</dbReference>
<evidence type="ECO:0000256" key="14">
    <source>
        <dbReference type="ARBA" id="ARBA00034811"/>
    </source>
</evidence>
<dbReference type="OMA" id="QCKFAAC"/>
<protein>
    <recommendedName>
        <fullName evidence="14">Peroxisomal ATPase PEX6</fullName>
    </recommendedName>
    <alternativeName>
        <fullName evidence="15">Peroxin-6</fullName>
    </alternativeName>
    <alternativeName>
        <fullName evidence="20">Peroxisomal biogenesis factor 6</fullName>
    </alternativeName>
</protein>
<dbReference type="Pfam" id="PF25394">
    <property type="entry name" value="PEX6_vert_N"/>
    <property type="match status" value="1"/>
</dbReference>
<evidence type="ECO:0000256" key="15">
    <source>
        <dbReference type="ARBA" id="ARBA00034920"/>
    </source>
</evidence>
<dbReference type="FunFam" id="1.10.8.60:FF:000059">
    <property type="entry name" value="peroxisome biogenesis factor 6"/>
    <property type="match status" value="1"/>
</dbReference>
<dbReference type="GO" id="GO:0043335">
    <property type="term" value="P:protein unfolding"/>
    <property type="evidence" value="ECO:0007669"/>
    <property type="project" value="Ensembl"/>
</dbReference>
<evidence type="ECO:0000259" key="21">
    <source>
        <dbReference type="SMART" id="SM00382"/>
    </source>
</evidence>
<evidence type="ECO:0000313" key="23">
    <source>
        <dbReference type="Proteomes" id="UP000233040"/>
    </source>
</evidence>
<dbReference type="GO" id="GO:0005524">
    <property type="term" value="F:ATP binding"/>
    <property type="evidence" value="ECO:0007669"/>
    <property type="project" value="UniProtKB-KW"/>
</dbReference>
<dbReference type="InterPro" id="IPR003959">
    <property type="entry name" value="ATPase_AAA_core"/>
</dbReference>
<comment type="subcellular location">
    <subcellularLocation>
        <location evidence="1">Cell projection</location>
        <location evidence="1">Cilium</location>
        <location evidence="1">Photoreceptor outer segment</location>
    </subcellularLocation>
    <subcellularLocation>
        <location evidence="2">Cytoplasm</location>
        <location evidence="2">Cytosol</location>
    </subcellularLocation>
    <subcellularLocation>
        <location evidence="16">Peroxisome membrane</location>
    </subcellularLocation>
</comment>
<evidence type="ECO:0000256" key="13">
    <source>
        <dbReference type="ARBA" id="ARBA00023273"/>
    </source>
</evidence>
<evidence type="ECO:0000256" key="4">
    <source>
        <dbReference type="ARBA" id="ARBA00022481"/>
    </source>
</evidence>
<dbReference type="Proteomes" id="UP000233040">
    <property type="component" value="Unassembled WGS sequence"/>
</dbReference>
<dbReference type="PROSITE" id="PS00674">
    <property type="entry name" value="AAA"/>
    <property type="match status" value="1"/>
</dbReference>
<evidence type="ECO:0000256" key="9">
    <source>
        <dbReference type="ARBA" id="ARBA00022801"/>
    </source>
</evidence>
<dbReference type="Gene3D" id="1.10.8.60">
    <property type="match status" value="2"/>
</dbReference>
<organism evidence="22 23">
    <name type="scientific">Cebus imitator</name>
    <name type="common">Panamanian white-faced capuchin</name>
    <name type="synonym">Cebus capucinus imitator</name>
    <dbReference type="NCBI Taxonomy" id="2715852"/>
    <lineage>
        <taxon>Eukaryota</taxon>
        <taxon>Metazoa</taxon>
        <taxon>Chordata</taxon>
        <taxon>Craniata</taxon>
        <taxon>Vertebrata</taxon>
        <taxon>Euteleostomi</taxon>
        <taxon>Mammalia</taxon>
        <taxon>Eutheria</taxon>
        <taxon>Euarchontoglires</taxon>
        <taxon>Primates</taxon>
        <taxon>Haplorrhini</taxon>
        <taxon>Platyrrhini</taxon>
        <taxon>Cebidae</taxon>
        <taxon>Cebinae</taxon>
        <taxon>Cebus</taxon>
    </lineage>
</organism>
<dbReference type="PANTHER" id="PTHR23077">
    <property type="entry name" value="AAA-FAMILY ATPASE"/>
    <property type="match status" value="1"/>
</dbReference>
<keyword evidence="7" id="KW-0677">Repeat</keyword>
<dbReference type="FunFam" id="1.10.8.60:FF:000039">
    <property type="entry name" value="peroxisome biogenesis factor 6"/>
    <property type="match status" value="1"/>
</dbReference>
<sequence>MALAVLRVLEPFPTETPPMAVLLPPGGPWPAAGLGLVLALRPAGESPTGPALLVAALEGPGAGTEEQGPGPPQLLVSRALLRLLALGSGAWVRARPVRRPPALGWALLGTSLGPGLGPRVGPLLVRRGETLPVPGPRVLETRPVLQGLLGPGTRLAVTELRGRARLCPESGDTSQPPPPPVVSSFAVSGTVRRLQGVVGGTGDSLGVSRRCLRGLGLFQGEWVWVARAGESSNTSQPHLARVQVLEPRWDLSDRLGPSSGQLGEPLADGLALVPATLAFNLGCDPLEVGELRIQRYLEGSIAPEDKRSCSLLPGPPFARELHIEIVSSPHYSTNGNYDSVLYQYFQVPRVVQERDVMCVPTIGQVEILEGSPEKPPRWREMFFKVKKTVGEAPDGPASAYLADTTHTSLYMVGSTLSPVPWLPSEESALWSSLSPPGLETLVSELCAVLKPRLQPGGTLLTGTSSVLLRGPPGCGKTTVVAAACSHLGLHLLKVPCSSLCADSSGAVETKLQAVFSRARRCRPVVLLLTALDLLGRDRDGLGEDARVVAVLRHLLLDEDPHNSCPPLLVVATTSRAQDLPADVQTAFPYELEVPVLSEGQRLSILRALTAHLPLGQEVNLAQLARRCAGFVVGDLYALLTHSSRAACTRIKNSGLAGGLTEEDEGELCAAGFPLLAEDFGQALEQLQTAHSQAIGAPKIPSVSWHDVGGLQDVKKEILETIQLPLEHPELLSLGLRRSGLLLHGPPGTGKTLLAKAVATECSLTFLSVKGPELINMYVGQSEENVREVFARARAAAPCIIFFDELDSLAPSRGRSGDSGGVMDRVVSQLLAELDGLHSIQDVFVIGATNRPDLLDPALLRPGRFDKLVFVGANEDRASQLHVLSAITRKFKLEPSVSLVNVLDCCPPQLTGADLYSLCSDAMTAALKRRVRDLEEGLEPGNSALMLTMEDLLQAAARLQPSVSEQELLRYKRIQRKFAAC</sequence>
<dbReference type="CTD" id="5190"/>
<dbReference type="STRING" id="9516.ENSCCAP00000023439"/>
<dbReference type="GO" id="GO:0016887">
    <property type="term" value="F:ATP hydrolysis activity"/>
    <property type="evidence" value="ECO:0007669"/>
    <property type="project" value="Ensembl"/>
</dbReference>
<name>A0A2K5R5P9_CEBIM</name>
<dbReference type="RefSeq" id="XP_017402795.1">
    <property type="nucleotide sequence ID" value="XM_017547306.2"/>
</dbReference>
<comment type="catalytic activity">
    <reaction evidence="17">
        <text>ATP + H2O = ADP + phosphate + H(+)</text>
        <dbReference type="Rhea" id="RHEA:13065"/>
        <dbReference type="ChEBI" id="CHEBI:15377"/>
        <dbReference type="ChEBI" id="CHEBI:15378"/>
        <dbReference type="ChEBI" id="CHEBI:30616"/>
        <dbReference type="ChEBI" id="CHEBI:43474"/>
        <dbReference type="ChEBI" id="CHEBI:456216"/>
    </reaction>
    <physiologicalReaction direction="left-to-right" evidence="17">
        <dbReference type="Rhea" id="RHEA:13066"/>
    </physiologicalReaction>
</comment>
<dbReference type="Ensembl" id="ENSCCAT00000040943.1">
    <property type="protein sequence ID" value="ENSCCAP00000023439.1"/>
    <property type="gene ID" value="ENSCCAG00000029488.1"/>
</dbReference>
<dbReference type="InterPro" id="IPR003593">
    <property type="entry name" value="AAA+_ATPase"/>
</dbReference>
<dbReference type="Gene3D" id="3.40.50.300">
    <property type="entry name" value="P-loop containing nucleotide triphosphate hydrolases"/>
    <property type="match status" value="2"/>
</dbReference>
<keyword evidence="9" id="KW-0378">Hydrolase</keyword>
<dbReference type="Pfam" id="PF00004">
    <property type="entry name" value="AAA"/>
    <property type="match status" value="2"/>
</dbReference>
<evidence type="ECO:0000256" key="18">
    <source>
        <dbReference type="ARBA" id="ARBA00057209"/>
    </source>
</evidence>
<evidence type="ECO:0000256" key="10">
    <source>
        <dbReference type="ARBA" id="ARBA00022840"/>
    </source>
</evidence>
<reference evidence="22" key="2">
    <citation type="submission" date="2025-09" db="UniProtKB">
        <authorList>
            <consortium name="Ensembl"/>
        </authorList>
    </citation>
    <scope>IDENTIFICATION</scope>
</reference>
<keyword evidence="6" id="KW-0962">Peroxisome biogenesis</keyword>
<keyword evidence="4" id="KW-0488">Methylation</keyword>
<evidence type="ECO:0000256" key="5">
    <source>
        <dbReference type="ARBA" id="ARBA00022490"/>
    </source>
</evidence>
<keyword evidence="12" id="KW-0576">Peroxisome</keyword>
<dbReference type="SUPFAM" id="SSF52540">
    <property type="entry name" value="P-loop containing nucleoside triphosphate hydrolases"/>
    <property type="match status" value="2"/>
</dbReference>
<evidence type="ECO:0000256" key="20">
    <source>
        <dbReference type="ARBA" id="ARBA00078618"/>
    </source>
</evidence>
<dbReference type="GO" id="GO:0050821">
    <property type="term" value="P:protein stabilization"/>
    <property type="evidence" value="ECO:0007669"/>
    <property type="project" value="Ensembl"/>
</dbReference>
<evidence type="ECO:0000256" key="17">
    <source>
        <dbReference type="ARBA" id="ARBA00048778"/>
    </source>
</evidence>
<evidence type="ECO:0000256" key="1">
    <source>
        <dbReference type="ARBA" id="ARBA00004504"/>
    </source>
</evidence>
<dbReference type="FunFam" id="3.40.50.300:FF:000109">
    <property type="entry name" value="Peroxisomal biogenesis factor 6"/>
    <property type="match status" value="1"/>
</dbReference>
<keyword evidence="13" id="KW-0966">Cell projection</keyword>
<comment type="similarity">
    <text evidence="3">Belongs to the AAA ATPase family.</text>
</comment>
<keyword evidence="10" id="KW-0067">ATP-binding</keyword>
<dbReference type="FunFam" id="3.40.50.300:FF:000988">
    <property type="entry name" value="peroxisome biogenesis factor 6"/>
    <property type="match status" value="1"/>
</dbReference>
<dbReference type="GO" id="GO:0016562">
    <property type="term" value="P:protein import into peroxisome matrix, receptor recycling"/>
    <property type="evidence" value="ECO:0007669"/>
    <property type="project" value="Ensembl"/>
</dbReference>
<dbReference type="GO" id="GO:0006625">
    <property type="term" value="P:protein targeting to peroxisome"/>
    <property type="evidence" value="ECO:0007669"/>
    <property type="project" value="Ensembl"/>
</dbReference>
<dbReference type="GO" id="GO:0001750">
    <property type="term" value="C:photoreceptor outer segment"/>
    <property type="evidence" value="ECO:0007669"/>
    <property type="project" value="UniProtKB-SubCell"/>
</dbReference>
<keyword evidence="5" id="KW-0963">Cytoplasm</keyword>
<dbReference type="InterPro" id="IPR027417">
    <property type="entry name" value="P-loop_NTPase"/>
</dbReference>
<dbReference type="GO" id="GO:0044877">
    <property type="term" value="F:protein-containing complex binding"/>
    <property type="evidence" value="ECO:0007669"/>
    <property type="project" value="Ensembl"/>
</dbReference>
<accession>A0A2K5R5P9</accession>
<dbReference type="InterPro" id="IPR057605">
    <property type="entry name" value="PEX6_N"/>
</dbReference>
<feature type="domain" description="AAA+ ATPase" evidence="21">
    <location>
        <begin position="736"/>
        <end position="874"/>
    </location>
</feature>
<dbReference type="GO" id="GO:0005778">
    <property type="term" value="C:peroxisomal membrane"/>
    <property type="evidence" value="ECO:0007669"/>
    <property type="project" value="UniProtKB-SubCell"/>
</dbReference>
<reference evidence="22" key="1">
    <citation type="submission" date="2025-08" db="UniProtKB">
        <authorList>
            <consortium name="Ensembl"/>
        </authorList>
    </citation>
    <scope>IDENTIFICATION</scope>
</reference>
<keyword evidence="8" id="KW-0547">Nucleotide-binding</keyword>
<evidence type="ECO:0000313" key="22">
    <source>
        <dbReference type="Ensembl" id="ENSCCAP00000023439.1"/>
    </source>
</evidence>
<dbReference type="InterPro" id="IPR050168">
    <property type="entry name" value="AAA_ATPase_domain"/>
</dbReference>
<feature type="domain" description="AAA+ ATPase" evidence="21">
    <location>
        <begin position="462"/>
        <end position="597"/>
    </location>
</feature>